<keyword evidence="10" id="KW-1185">Reference proteome</keyword>
<protein>
    <submittedName>
        <fullName evidence="9">Exosortase N</fullName>
        <ecNumber evidence="9">3.4.22.-</ecNumber>
    </submittedName>
</protein>
<evidence type="ECO:0000256" key="1">
    <source>
        <dbReference type="ARBA" id="ARBA00004651"/>
    </source>
</evidence>
<dbReference type="InterPro" id="IPR019127">
    <property type="entry name" value="Exosortase"/>
</dbReference>
<dbReference type="InterPro" id="IPR031006">
    <property type="entry name" value="Exosort_XrtN"/>
</dbReference>
<evidence type="ECO:0000256" key="8">
    <source>
        <dbReference type="SAM" id="Phobius"/>
    </source>
</evidence>
<feature type="transmembrane region" description="Helical" evidence="8">
    <location>
        <begin position="57"/>
        <end position="79"/>
    </location>
</feature>
<feature type="transmembrane region" description="Helical" evidence="8">
    <location>
        <begin position="231"/>
        <end position="250"/>
    </location>
</feature>
<proteinExistence type="predicted"/>
<keyword evidence="3" id="KW-0645">Protease</keyword>
<dbReference type="AlphaFoldDB" id="A0A4R5DMF7"/>
<keyword evidence="4 8" id="KW-0812">Transmembrane</keyword>
<feature type="transmembrane region" description="Helical" evidence="8">
    <location>
        <begin position="99"/>
        <end position="120"/>
    </location>
</feature>
<name>A0A4R5DMF7_9BACT</name>
<dbReference type="NCBIfam" id="TIGR04178">
    <property type="entry name" value="exo_archaeo"/>
    <property type="match status" value="1"/>
</dbReference>
<keyword evidence="6 8" id="KW-1133">Transmembrane helix</keyword>
<reference evidence="9 10" key="1">
    <citation type="submission" date="2019-03" db="EMBL/GenBank/DDBJ databases">
        <title>Dyadobacter AR-3-6 sp. nov., isolated from arctic soil.</title>
        <authorList>
            <person name="Chaudhary D.K."/>
        </authorList>
    </citation>
    <scope>NUCLEOTIDE SEQUENCE [LARGE SCALE GENOMIC DNA]</scope>
    <source>
        <strain evidence="9 10">AR-3-6</strain>
    </source>
</reference>
<dbReference type="Proteomes" id="UP000294850">
    <property type="component" value="Unassembled WGS sequence"/>
</dbReference>
<evidence type="ECO:0000256" key="2">
    <source>
        <dbReference type="ARBA" id="ARBA00022475"/>
    </source>
</evidence>
<comment type="caution">
    <text evidence="9">The sequence shown here is derived from an EMBL/GenBank/DDBJ whole genome shotgun (WGS) entry which is preliminary data.</text>
</comment>
<accession>A0A4R5DMF7</accession>
<dbReference type="EMBL" id="SMFL01000007">
    <property type="protein sequence ID" value="TDE13171.1"/>
    <property type="molecule type" value="Genomic_DNA"/>
</dbReference>
<feature type="transmembrane region" description="Helical" evidence="8">
    <location>
        <begin position="5"/>
        <end position="22"/>
    </location>
</feature>
<evidence type="ECO:0000256" key="7">
    <source>
        <dbReference type="ARBA" id="ARBA00023136"/>
    </source>
</evidence>
<evidence type="ECO:0000313" key="9">
    <source>
        <dbReference type="EMBL" id="TDE13171.1"/>
    </source>
</evidence>
<dbReference type="GO" id="GO:0008233">
    <property type="term" value="F:peptidase activity"/>
    <property type="evidence" value="ECO:0007669"/>
    <property type="project" value="UniProtKB-KW"/>
</dbReference>
<dbReference type="GO" id="GO:0006508">
    <property type="term" value="P:proteolysis"/>
    <property type="evidence" value="ECO:0007669"/>
    <property type="project" value="UniProtKB-KW"/>
</dbReference>
<keyword evidence="7 8" id="KW-0472">Membrane</keyword>
<keyword evidence="5 9" id="KW-0378">Hydrolase</keyword>
<evidence type="ECO:0000256" key="6">
    <source>
        <dbReference type="ARBA" id="ARBA00022989"/>
    </source>
</evidence>
<gene>
    <name evidence="9" type="primary">xrtN</name>
    <name evidence="9" type="ORF">E0F88_19125</name>
</gene>
<dbReference type="InterPro" id="IPR026392">
    <property type="entry name" value="Exo/Archaeosortase_dom"/>
</dbReference>
<dbReference type="GO" id="GO:0005886">
    <property type="term" value="C:plasma membrane"/>
    <property type="evidence" value="ECO:0007669"/>
    <property type="project" value="UniProtKB-SubCell"/>
</dbReference>
<dbReference type="NCBIfam" id="TIGR04476">
    <property type="entry name" value="exosort_XrtN"/>
    <property type="match status" value="1"/>
</dbReference>
<evidence type="ECO:0000256" key="4">
    <source>
        <dbReference type="ARBA" id="ARBA00022692"/>
    </source>
</evidence>
<feature type="transmembrane region" description="Helical" evidence="8">
    <location>
        <begin position="270"/>
        <end position="287"/>
    </location>
</feature>
<dbReference type="EC" id="3.4.22.-" evidence="9"/>
<feature type="transmembrane region" description="Helical" evidence="8">
    <location>
        <begin position="197"/>
        <end position="219"/>
    </location>
</feature>
<comment type="subcellular location">
    <subcellularLocation>
        <location evidence="1">Cell membrane</location>
        <topology evidence="1">Multi-pass membrane protein</topology>
    </subcellularLocation>
</comment>
<feature type="transmembrane region" description="Helical" evidence="8">
    <location>
        <begin position="28"/>
        <end position="45"/>
    </location>
</feature>
<evidence type="ECO:0000256" key="5">
    <source>
        <dbReference type="ARBA" id="ARBA00022801"/>
    </source>
</evidence>
<dbReference type="OrthoDB" id="783041at2"/>
<evidence type="ECO:0000256" key="3">
    <source>
        <dbReference type="ARBA" id="ARBA00022670"/>
    </source>
</evidence>
<keyword evidence="2" id="KW-1003">Cell membrane</keyword>
<organism evidence="9 10">
    <name type="scientific">Dyadobacter psychrotolerans</name>
    <dbReference type="NCBI Taxonomy" id="2541721"/>
    <lineage>
        <taxon>Bacteria</taxon>
        <taxon>Pseudomonadati</taxon>
        <taxon>Bacteroidota</taxon>
        <taxon>Cytophagia</taxon>
        <taxon>Cytophagales</taxon>
        <taxon>Spirosomataceae</taxon>
        <taxon>Dyadobacter</taxon>
    </lineage>
</organism>
<sequence length="429" mass="49880">MYGKFLMFKVFPVVCIILFLLFFRSGYFLNDSTFWIGLCLIPYVLRYQRKQNRSLRFLPLVLLIMAAGFYVHAATVRYLLFTFTVILLIESCYQKISSLLLWIFLIISPLFQYLSEIFTFPIRIKLSEWTGHILQMAGFDVRISGNLIQMNGEEFSVDPACMGLRMIGLSFLAGVFLNQHYQHVTGKNLSFFTTPLLMTIVFVLNIFSNLIRILILVIFNIPPQDIMHDFVGILSLVIYVWVPLLFLIKLVYKQFSRPFPIQITSQSNTYSLYINCIILVINAFLILHKTEANHLNTVNPEILKSRNYNIKIVENGITQFRNKHALVYVKNINGFYATDHSPYICWKGSGYEFKSVKQEIISGNRIYTGTLQKGDENLQTAWWFSNNKCNTNSQLDWRWRMIKGEGNFALINVTSTSKEDLQLAIQEWL</sequence>
<evidence type="ECO:0000313" key="10">
    <source>
        <dbReference type="Proteomes" id="UP000294850"/>
    </source>
</evidence>
<dbReference type="Pfam" id="PF09721">
    <property type="entry name" value="Exosortase_EpsH"/>
    <property type="match status" value="1"/>
</dbReference>